<feature type="signal peptide" evidence="2">
    <location>
        <begin position="1"/>
        <end position="27"/>
    </location>
</feature>
<dbReference type="AlphaFoldDB" id="A0A2S0VQK7"/>
<dbReference type="PROSITE" id="PS51257">
    <property type="entry name" value="PROKAR_LIPOPROTEIN"/>
    <property type="match status" value="1"/>
</dbReference>
<evidence type="ECO:0000313" key="5">
    <source>
        <dbReference type="Proteomes" id="UP000244441"/>
    </source>
</evidence>
<accession>A0A2S0VQK7</accession>
<feature type="domain" description="M23ase beta-sheet core" evidence="3">
    <location>
        <begin position="291"/>
        <end position="384"/>
    </location>
</feature>
<dbReference type="PANTHER" id="PTHR21666:SF270">
    <property type="entry name" value="MUREIN HYDROLASE ACTIVATOR ENVC"/>
    <property type="match status" value="1"/>
</dbReference>
<dbReference type="Gene3D" id="2.70.70.10">
    <property type="entry name" value="Glucose Permease (Domain IIA)"/>
    <property type="match status" value="1"/>
</dbReference>
<protein>
    <recommendedName>
        <fullName evidence="3">M23ase beta-sheet core domain-containing protein</fullName>
    </recommendedName>
</protein>
<dbReference type="RefSeq" id="WP_108602569.1">
    <property type="nucleotide sequence ID" value="NZ_CP026604.1"/>
</dbReference>
<dbReference type="CDD" id="cd12797">
    <property type="entry name" value="M23_peptidase"/>
    <property type="match status" value="1"/>
</dbReference>
<dbReference type="Pfam" id="PF01551">
    <property type="entry name" value="Peptidase_M23"/>
    <property type="match status" value="1"/>
</dbReference>
<evidence type="ECO:0000259" key="3">
    <source>
        <dbReference type="Pfam" id="PF01551"/>
    </source>
</evidence>
<keyword evidence="1" id="KW-0175">Coiled coil</keyword>
<evidence type="ECO:0000256" key="1">
    <source>
        <dbReference type="SAM" id="Coils"/>
    </source>
</evidence>
<organism evidence="4 5">
    <name type="scientific">Saccharobesus litoralis</name>
    <dbReference type="NCBI Taxonomy" id="2172099"/>
    <lineage>
        <taxon>Bacteria</taxon>
        <taxon>Pseudomonadati</taxon>
        <taxon>Pseudomonadota</taxon>
        <taxon>Gammaproteobacteria</taxon>
        <taxon>Alteromonadales</taxon>
        <taxon>Alteromonadaceae</taxon>
        <taxon>Saccharobesus</taxon>
    </lineage>
</organism>
<dbReference type="FunFam" id="2.70.70.10:FF:000003">
    <property type="entry name" value="Murein hydrolase activator EnvC"/>
    <property type="match status" value="1"/>
</dbReference>
<dbReference type="InterPro" id="IPR011055">
    <property type="entry name" value="Dup_hybrid_motif"/>
</dbReference>
<reference evidence="4 5" key="1">
    <citation type="submission" date="2018-01" db="EMBL/GenBank/DDBJ databases">
        <title>Genome sequence of a Cantenovulum-like bacteria.</title>
        <authorList>
            <person name="Tan W.R."/>
            <person name="Lau N.-S."/>
            <person name="Go F."/>
            <person name="Amirul A.-A.A."/>
        </authorList>
    </citation>
    <scope>NUCLEOTIDE SEQUENCE [LARGE SCALE GENOMIC DNA]</scope>
    <source>
        <strain evidence="4 5">CCB-QB4</strain>
    </source>
</reference>
<feature type="coiled-coil region" evidence="1">
    <location>
        <begin position="166"/>
        <end position="235"/>
    </location>
</feature>
<keyword evidence="2" id="KW-0732">Signal</keyword>
<dbReference type="SUPFAM" id="SSF51261">
    <property type="entry name" value="Duplicated hybrid motif"/>
    <property type="match status" value="1"/>
</dbReference>
<evidence type="ECO:0000256" key="2">
    <source>
        <dbReference type="SAM" id="SignalP"/>
    </source>
</evidence>
<dbReference type="InterPro" id="IPR050570">
    <property type="entry name" value="Cell_wall_metabolism_enzyme"/>
</dbReference>
<proteinExistence type="predicted"/>
<dbReference type="InterPro" id="IPR016047">
    <property type="entry name" value="M23ase_b-sheet_dom"/>
</dbReference>
<evidence type="ECO:0000313" key="4">
    <source>
        <dbReference type="EMBL" id="AWB66506.1"/>
    </source>
</evidence>
<dbReference type="PANTHER" id="PTHR21666">
    <property type="entry name" value="PEPTIDASE-RELATED"/>
    <property type="match status" value="1"/>
</dbReference>
<name>A0A2S0VQK7_9ALTE</name>
<dbReference type="Proteomes" id="UP000244441">
    <property type="component" value="Chromosome"/>
</dbReference>
<dbReference type="Gene3D" id="6.10.250.3150">
    <property type="match status" value="1"/>
</dbReference>
<dbReference type="GO" id="GO:0004222">
    <property type="term" value="F:metalloendopeptidase activity"/>
    <property type="evidence" value="ECO:0007669"/>
    <property type="project" value="TreeGrafter"/>
</dbReference>
<sequence length="389" mass="43678">MFGLTTKQTASVITGCFVLVFSCVSWANSTVKTEEQKEAQQKLLAIQKQISQQSQQIDRNKTELSLIELAIEDTDRTIGDTTKRLKKLDKQLRDGRVKLGELRKRQAKLENDKKQQLDILAEQIKSAYQTGKHDYLMMLLNQESPAKLERALAYYQYLNKARVESVDELKQTITALESNKQALLEQQNALASLSNEQRAKAAELQSLRKQQKASFKQLAKQLKTEQDKLNRLKHSETSLNQLIETLASAVAKLPIFDNLAGLKAYQGNLPWPATGKVQNLFGKRKRGPIRWRGTVIDSKLGAPVKNIHAGQVIFSDWMKGFGLVLVVDHGEGYMSLYGHNQSLLKDVGDAVEAGETIALVGQSGGQSYPNLYFELRHQGKPVNPKSWCK</sequence>
<keyword evidence="5" id="KW-1185">Reference proteome</keyword>
<feature type="chain" id="PRO_5015771457" description="M23ase beta-sheet core domain-containing protein" evidence="2">
    <location>
        <begin position="28"/>
        <end position="389"/>
    </location>
</feature>
<gene>
    <name evidence="4" type="ORF">C2869_08725</name>
</gene>
<dbReference type="EMBL" id="CP026604">
    <property type="protein sequence ID" value="AWB66506.1"/>
    <property type="molecule type" value="Genomic_DNA"/>
</dbReference>
<dbReference type="KEGG" id="cate:C2869_08725"/>
<dbReference type="OrthoDB" id="9784703at2"/>